<protein>
    <submittedName>
        <fullName evidence="2">Uncharacterized protein</fullName>
    </submittedName>
</protein>
<feature type="region of interest" description="Disordered" evidence="1">
    <location>
        <begin position="42"/>
        <end position="62"/>
    </location>
</feature>
<comment type="caution">
    <text evidence="2">The sequence shown here is derived from an EMBL/GenBank/DDBJ whole genome shotgun (WGS) entry which is preliminary data.</text>
</comment>
<gene>
    <name evidence="2" type="ORF">DdX_18137</name>
</gene>
<name>A0AAD4MKG2_9BILA</name>
<evidence type="ECO:0000256" key="1">
    <source>
        <dbReference type="SAM" id="MobiDB-lite"/>
    </source>
</evidence>
<evidence type="ECO:0000313" key="2">
    <source>
        <dbReference type="EMBL" id="KAI1698041.1"/>
    </source>
</evidence>
<keyword evidence="3" id="KW-1185">Reference proteome</keyword>
<organism evidence="2 3">
    <name type="scientific">Ditylenchus destructor</name>
    <dbReference type="NCBI Taxonomy" id="166010"/>
    <lineage>
        <taxon>Eukaryota</taxon>
        <taxon>Metazoa</taxon>
        <taxon>Ecdysozoa</taxon>
        <taxon>Nematoda</taxon>
        <taxon>Chromadorea</taxon>
        <taxon>Rhabditida</taxon>
        <taxon>Tylenchina</taxon>
        <taxon>Tylenchomorpha</taxon>
        <taxon>Sphaerularioidea</taxon>
        <taxon>Anguinidae</taxon>
        <taxon>Anguininae</taxon>
        <taxon>Ditylenchus</taxon>
    </lineage>
</organism>
<dbReference type="EMBL" id="JAKKPZ010000238">
    <property type="protein sequence ID" value="KAI1698041.1"/>
    <property type="molecule type" value="Genomic_DNA"/>
</dbReference>
<dbReference type="Proteomes" id="UP001201812">
    <property type="component" value="Unassembled WGS sequence"/>
</dbReference>
<proteinExistence type="predicted"/>
<accession>A0AAD4MKG2</accession>
<dbReference type="AlphaFoldDB" id="A0AAD4MKG2"/>
<evidence type="ECO:0000313" key="3">
    <source>
        <dbReference type="Proteomes" id="UP001201812"/>
    </source>
</evidence>
<sequence length="121" mass="12982">MKKGVGKTNRSVVLTAVGSSQERLWALPVLVGKRNVQVKTSLAPQPNLPLPVPSNNPNGSLPNAHGSWAMPYLGYALPHEKDAITAPKYRQGSNWAMGVSRDMGKGPMDLNGYGPDSRIGY</sequence>
<reference evidence="2" key="1">
    <citation type="submission" date="2022-01" db="EMBL/GenBank/DDBJ databases">
        <title>Genome Sequence Resource for Two Populations of Ditylenchus destructor, the Migratory Endoparasitic Phytonematode.</title>
        <authorList>
            <person name="Zhang H."/>
            <person name="Lin R."/>
            <person name="Xie B."/>
        </authorList>
    </citation>
    <scope>NUCLEOTIDE SEQUENCE</scope>
    <source>
        <strain evidence="2">BazhouSP</strain>
    </source>
</reference>